<sequence length="115" mass="12689">MKKLLLLMIFAIGMIVNFSPGLAADFDDQTTSIDVSHDHHMNVLAIAGFDVTVKSTAYLSNTTAHQYCEALFPETLIRGMATNADELNNLRRSLESNARLDKHYDPGSCGNVFLL</sequence>
<keyword evidence="1" id="KW-0732">Signal</keyword>
<evidence type="ECO:0000313" key="3">
    <source>
        <dbReference type="Proteomes" id="UP000238157"/>
    </source>
</evidence>
<reference evidence="2 3" key="1">
    <citation type="submission" date="2018-03" db="EMBL/GenBank/DDBJ databases">
        <title>Genomic Encyclopedia of Archaeal and Bacterial Type Strains, Phase II (KMG-II): from individual species to whole genera.</title>
        <authorList>
            <person name="Goeker M."/>
        </authorList>
    </citation>
    <scope>NUCLEOTIDE SEQUENCE [LARGE SCALE GENOMIC DNA]</scope>
    <source>
        <strain evidence="2 3">DSM 27929</strain>
    </source>
</reference>
<protein>
    <submittedName>
        <fullName evidence="2">Uncharacterized protein</fullName>
    </submittedName>
</protein>
<accession>A0A2T0WV64</accession>
<proteinExistence type="predicted"/>
<dbReference type="AlphaFoldDB" id="A0A2T0WV64"/>
<keyword evidence="3" id="KW-1185">Reference proteome</keyword>
<dbReference type="Proteomes" id="UP000238157">
    <property type="component" value="Unassembled WGS sequence"/>
</dbReference>
<comment type="caution">
    <text evidence="2">The sequence shown here is derived from an EMBL/GenBank/DDBJ whole genome shotgun (WGS) entry which is preliminary data.</text>
</comment>
<gene>
    <name evidence="2" type="ORF">CLW00_101250</name>
</gene>
<organism evidence="2 3">
    <name type="scientific">Mongoliibacter ruber</name>
    <dbReference type="NCBI Taxonomy" id="1750599"/>
    <lineage>
        <taxon>Bacteria</taxon>
        <taxon>Pseudomonadati</taxon>
        <taxon>Bacteroidota</taxon>
        <taxon>Cytophagia</taxon>
        <taxon>Cytophagales</taxon>
        <taxon>Cyclobacteriaceae</taxon>
        <taxon>Mongoliibacter</taxon>
    </lineage>
</organism>
<feature type="chain" id="PRO_5015393370" evidence="1">
    <location>
        <begin position="24"/>
        <end position="115"/>
    </location>
</feature>
<feature type="signal peptide" evidence="1">
    <location>
        <begin position="1"/>
        <end position="23"/>
    </location>
</feature>
<dbReference type="RefSeq" id="WP_106131826.1">
    <property type="nucleotide sequence ID" value="NZ_PVTR01000001.1"/>
</dbReference>
<dbReference type="EMBL" id="PVTR01000001">
    <property type="protein sequence ID" value="PRY90586.1"/>
    <property type="molecule type" value="Genomic_DNA"/>
</dbReference>
<evidence type="ECO:0000313" key="2">
    <source>
        <dbReference type="EMBL" id="PRY90586.1"/>
    </source>
</evidence>
<name>A0A2T0WV64_9BACT</name>
<evidence type="ECO:0000256" key="1">
    <source>
        <dbReference type="SAM" id="SignalP"/>
    </source>
</evidence>